<name>A0A316VI95_9BASI</name>
<feature type="compositionally biased region" description="Low complexity" evidence="1">
    <location>
        <begin position="80"/>
        <end position="97"/>
    </location>
</feature>
<evidence type="ECO:0000313" key="4">
    <source>
        <dbReference type="Proteomes" id="UP000245771"/>
    </source>
</evidence>
<feature type="region of interest" description="Disordered" evidence="1">
    <location>
        <begin position="71"/>
        <end position="99"/>
    </location>
</feature>
<proteinExistence type="predicted"/>
<evidence type="ECO:0000256" key="2">
    <source>
        <dbReference type="SAM" id="SignalP"/>
    </source>
</evidence>
<dbReference type="GeneID" id="37023353"/>
<dbReference type="InParanoid" id="A0A316VI95"/>
<evidence type="ECO:0000313" key="3">
    <source>
        <dbReference type="EMBL" id="PWN36984.1"/>
    </source>
</evidence>
<keyword evidence="2" id="KW-0732">Signal</keyword>
<gene>
    <name evidence="3" type="ORF">FA14DRAFT_187121</name>
</gene>
<dbReference type="AlphaFoldDB" id="A0A316VI95"/>
<dbReference type="RefSeq" id="XP_025357286.1">
    <property type="nucleotide sequence ID" value="XM_025501572.1"/>
</dbReference>
<reference evidence="3 4" key="1">
    <citation type="journal article" date="2018" name="Mol. Biol. Evol.">
        <title>Broad Genomic Sampling Reveals a Smut Pathogenic Ancestry of the Fungal Clade Ustilaginomycotina.</title>
        <authorList>
            <person name="Kijpornyongpan T."/>
            <person name="Mondo S.J."/>
            <person name="Barry K."/>
            <person name="Sandor L."/>
            <person name="Lee J."/>
            <person name="Lipzen A."/>
            <person name="Pangilinan J."/>
            <person name="LaButti K."/>
            <person name="Hainaut M."/>
            <person name="Henrissat B."/>
            <person name="Grigoriev I.V."/>
            <person name="Spatafora J.W."/>
            <person name="Aime M.C."/>
        </authorList>
    </citation>
    <scope>NUCLEOTIDE SEQUENCE [LARGE SCALE GENOMIC DNA]</scope>
    <source>
        <strain evidence="3 4">MCA 3882</strain>
    </source>
</reference>
<organism evidence="3 4">
    <name type="scientific">Meira miltonrushii</name>
    <dbReference type="NCBI Taxonomy" id="1280837"/>
    <lineage>
        <taxon>Eukaryota</taxon>
        <taxon>Fungi</taxon>
        <taxon>Dikarya</taxon>
        <taxon>Basidiomycota</taxon>
        <taxon>Ustilaginomycotina</taxon>
        <taxon>Exobasidiomycetes</taxon>
        <taxon>Exobasidiales</taxon>
        <taxon>Brachybasidiaceae</taxon>
        <taxon>Meira</taxon>
    </lineage>
</organism>
<keyword evidence="4" id="KW-1185">Reference proteome</keyword>
<sequence length="160" mass="17406">MLFLLSIIFCQLLALTLATPLRISLENELSSNVEMGTPYKVDEVLALTTWKRAEHSASSLTSRPVFVVAPPSVRSPDRAGTSTSFEASSSGGNSSPSRCKGCLPRIPISNANKARLNKVYTKTKDAISSAFSHPALSHHKIPRFESGYRERGHGTKYEGL</sequence>
<accession>A0A316VI95</accession>
<feature type="chain" id="PRO_5016273693" evidence="2">
    <location>
        <begin position="19"/>
        <end position="160"/>
    </location>
</feature>
<dbReference type="Proteomes" id="UP000245771">
    <property type="component" value="Unassembled WGS sequence"/>
</dbReference>
<evidence type="ECO:0000256" key="1">
    <source>
        <dbReference type="SAM" id="MobiDB-lite"/>
    </source>
</evidence>
<dbReference type="EMBL" id="KZ819602">
    <property type="protein sequence ID" value="PWN36984.1"/>
    <property type="molecule type" value="Genomic_DNA"/>
</dbReference>
<protein>
    <submittedName>
        <fullName evidence="3">Uncharacterized protein</fullName>
    </submittedName>
</protein>
<feature type="signal peptide" evidence="2">
    <location>
        <begin position="1"/>
        <end position="18"/>
    </location>
</feature>